<dbReference type="SUPFAM" id="SSF103473">
    <property type="entry name" value="MFS general substrate transporter"/>
    <property type="match status" value="1"/>
</dbReference>
<feature type="transmembrane region" description="Helical" evidence="6">
    <location>
        <begin position="95"/>
        <end position="122"/>
    </location>
</feature>
<evidence type="ECO:0000256" key="6">
    <source>
        <dbReference type="SAM" id="Phobius"/>
    </source>
</evidence>
<dbReference type="InterPro" id="IPR036259">
    <property type="entry name" value="MFS_trans_sf"/>
</dbReference>
<feature type="transmembrane region" description="Helical" evidence="6">
    <location>
        <begin position="470"/>
        <end position="492"/>
    </location>
</feature>
<evidence type="ECO:0000313" key="9">
    <source>
        <dbReference type="Proteomes" id="UP001230426"/>
    </source>
</evidence>
<evidence type="ECO:0000256" key="5">
    <source>
        <dbReference type="SAM" id="MobiDB-lite"/>
    </source>
</evidence>
<dbReference type="Pfam" id="PF07690">
    <property type="entry name" value="MFS_1"/>
    <property type="match status" value="1"/>
</dbReference>
<feature type="transmembrane region" description="Helical" evidence="6">
    <location>
        <begin position="388"/>
        <end position="415"/>
    </location>
</feature>
<evidence type="ECO:0000256" key="1">
    <source>
        <dbReference type="ARBA" id="ARBA00004651"/>
    </source>
</evidence>
<feature type="transmembrane region" description="Helical" evidence="6">
    <location>
        <begin position="302"/>
        <end position="323"/>
    </location>
</feature>
<dbReference type="PROSITE" id="PS50850">
    <property type="entry name" value="MFS"/>
    <property type="match status" value="1"/>
</dbReference>
<feature type="domain" description="Major facilitator superfamily (MFS) profile" evidence="7">
    <location>
        <begin position="29"/>
        <end position="499"/>
    </location>
</feature>
<feature type="transmembrane region" description="Helical" evidence="6">
    <location>
        <begin position="154"/>
        <end position="177"/>
    </location>
</feature>
<evidence type="ECO:0000256" key="3">
    <source>
        <dbReference type="ARBA" id="ARBA00022989"/>
    </source>
</evidence>
<reference evidence="8 9" key="1">
    <citation type="submission" date="2023-07" db="EMBL/GenBank/DDBJ databases">
        <title>Sequencing the genomes of 1000 actinobacteria strains.</title>
        <authorList>
            <person name="Klenk H.-P."/>
        </authorList>
    </citation>
    <scope>NUCLEOTIDE SEQUENCE [LARGE SCALE GENOMIC DNA]</scope>
    <source>
        <strain evidence="8 9">DSM 44109</strain>
    </source>
</reference>
<feature type="transmembrane region" description="Helical" evidence="6">
    <location>
        <begin position="363"/>
        <end position="382"/>
    </location>
</feature>
<dbReference type="EMBL" id="JAUSRB010000001">
    <property type="protein sequence ID" value="MDP9861096.1"/>
    <property type="molecule type" value="Genomic_DNA"/>
</dbReference>
<gene>
    <name evidence="8" type="ORF">J2S55_000355</name>
</gene>
<feature type="transmembrane region" description="Helical" evidence="6">
    <location>
        <begin position="329"/>
        <end position="351"/>
    </location>
</feature>
<keyword evidence="4 6" id="KW-0472">Membrane</keyword>
<feature type="compositionally biased region" description="Pro residues" evidence="5">
    <location>
        <begin position="1"/>
        <end position="14"/>
    </location>
</feature>
<dbReference type="InterPro" id="IPR020846">
    <property type="entry name" value="MFS_dom"/>
</dbReference>
<feature type="transmembrane region" description="Helical" evidence="6">
    <location>
        <begin position="183"/>
        <end position="207"/>
    </location>
</feature>
<comment type="caution">
    <text evidence="8">The sequence shown here is derived from an EMBL/GenBank/DDBJ whole genome shotgun (WGS) entry which is preliminary data.</text>
</comment>
<dbReference type="PANTHER" id="PTHR42718:SF39">
    <property type="entry name" value="ACTINORHODIN TRANSPORTER-RELATED"/>
    <property type="match status" value="1"/>
</dbReference>
<evidence type="ECO:0000256" key="4">
    <source>
        <dbReference type="ARBA" id="ARBA00023136"/>
    </source>
</evidence>
<feature type="transmembrane region" description="Helical" evidence="6">
    <location>
        <begin position="29"/>
        <end position="51"/>
    </location>
</feature>
<dbReference type="CDD" id="cd17321">
    <property type="entry name" value="MFS_MMR_MDR_like"/>
    <property type="match status" value="1"/>
</dbReference>
<organism evidence="8 9">
    <name type="scientific">Streptosporangium brasiliense</name>
    <dbReference type="NCBI Taxonomy" id="47480"/>
    <lineage>
        <taxon>Bacteria</taxon>
        <taxon>Bacillati</taxon>
        <taxon>Actinomycetota</taxon>
        <taxon>Actinomycetes</taxon>
        <taxon>Streptosporangiales</taxon>
        <taxon>Streptosporangiaceae</taxon>
        <taxon>Streptosporangium</taxon>
    </lineage>
</organism>
<sequence>MPTITPPACPPCPPGSRGVPDRDRNRWRALPVVLTAVFMTTLDFFIVTVAIPSTRRDLQAGAAAMQFVIAGYGLAYAAGLILAGRLGDLHGPRRVFTAGLALFTLASAACAAAPTAGALVAARVGQGLAAALLAPQVPALLTVLYPGAGRARAFGWYGATVGLAGVSGQLVGGLLVAADPAGLGWRTCFLVNLPIGLAALALTPLLLPGAGRPGPGERRPGRRWRGLDGAGALLLAAGLLALAGPLSVGREQGWPAWTWPALAAAVPLLAGFAHRQRRRAAAGRAPLLDLAIFREPGFAPGLAAVLALFAGSAGLPFVLVLYLQDGRGLAPPAAGGLVTALNAGFLAGSAVAGRLAGRLGRRLPCAGGLALAAGLALLYHAAAGPVGWLAAGLAVAGTGMGWVMSPLIASVLAGVRDRHAAVAAGVLGTVQEMAGVLGVTAVGAVFFAVLDGGAAAAGVTGAARTGLADWAGALRAGLALLIVFALAIPVLVRLHSGARSRRSHRE</sequence>
<comment type="subcellular location">
    <subcellularLocation>
        <location evidence="1">Cell membrane</location>
        <topology evidence="1">Multi-pass membrane protein</topology>
    </subcellularLocation>
</comment>
<evidence type="ECO:0000256" key="2">
    <source>
        <dbReference type="ARBA" id="ARBA00022692"/>
    </source>
</evidence>
<evidence type="ECO:0000313" key="8">
    <source>
        <dbReference type="EMBL" id="MDP9861096.1"/>
    </source>
</evidence>
<dbReference type="InterPro" id="IPR011701">
    <property type="entry name" value="MFS"/>
</dbReference>
<dbReference type="PANTHER" id="PTHR42718">
    <property type="entry name" value="MAJOR FACILITATOR SUPERFAMILY MULTIDRUG TRANSPORTER MFSC"/>
    <property type="match status" value="1"/>
</dbReference>
<proteinExistence type="predicted"/>
<keyword evidence="2 6" id="KW-0812">Transmembrane</keyword>
<accession>A0ABT9QWR5</accession>
<feature type="transmembrane region" description="Helical" evidence="6">
    <location>
        <begin position="128"/>
        <end position="147"/>
    </location>
</feature>
<dbReference type="Proteomes" id="UP001230426">
    <property type="component" value="Unassembled WGS sequence"/>
</dbReference>
<dbReference type="Gene3D" id="1.20.1250.20">
    <property type="entry name" value="MFS general substrate transporter like domains"/>
    <property type="match status" value="1"/>
</dbReference>
<name>A0ABT9QWR5_9ACTN</name>
<keyword evidence="3 6" id="KW-1133">Transmembrane helix</keyword>
<dbReference type="Gene3D" id="1.20.1720.10">
    <property type="entry name" value="Multidrug resistance protein D"/>
    <property type="match status" value="1"/>
</dbReference>
<feature type="transmembrane region" description="Helical" evidence="6">
    <location>
        <begin position="227"/>
        <end position="248"/>
    </location>
</feature>
<feature type="region of interest" description="Disordered" evidence="5">
    <location>
        <begin position="1"/>
        <end position="23"/>
    </location>
</feature>
<feature type="transmembrane region" description="Helical" evidence="6">
    <location>
        <begin position="422"/>
        <end position="450"/>
    </location>
</feature>
<feature type="transmembrane region" description="Helical" evidence="6">
    <location>
        <begin position="254"/>
        <end position="274"/>
    </location>
</feature>
<protein>
    <submittedName>
        <fullName evidence="8">MFS family permease</fullName>
    </submittedName>
</protein>
<dbReference type="RefSeq" id="WP_306856789.1">
    <property type="nucleotide sequence ID" value="NZ_JAUSRB010000001.1"/>
</dbReference>
<evidence type="ECO:0000259" key="7">
    <source>
        <dbReference type="PROSITE" id="PS50850"/>
    </source>
</evidence>
<keyword evidence="9" id="KW-1185">Reference proteome</keyword>
<feature type="transmembrane region" description="Helical" evidence="6">
    <location>
        <begin position="63"/>
        <end position="83"/>
    </location>
</feature>